<dbReference type="GO" id="GO:0004984">
    <property type="term" value="F:olfactory receptor activity"/>
    <property type="evidence" value="ECO:0007669"/>
    <property type="project" value="InterPro"/>
</dbReference>
<keyword evidence="3" id="KW-0716">Sensory transduction</keyword>
<dbReference type="InterPro" id="IPR004117">
    <property type="entry name" value="7tm6_olfct_rcpt"/>
</dbReference>
<evidence type="ECO:0000313" key="11">
    <source>
        <dbReference type="Proteomes" id="UP000504618"/>
    </source>
</evidence>
<dbReference type="RefSeq" id="XP_024871341.1">
    <property type="nucleotide sequence ID" value="XM_025015573.1"/>
</dbReference>
<keyword evidence="4 10" id="KW-0812">Transmembrane</keyword>
<dbReference type="AlphaFoldDB" id="A0A6J1PPW5"/>
<feature type="transmembrane region" description="Helical" evidence="10">
    <location>
        <begin position="88"/>
        <end position="107"/>
    </location>
</feature>
<evidence type="ECO:0000256" key="3">
    <source>
        <dbReference type="ARBA" id="ARBA00022606"/>
    </source>
</evidence>
<dbReference type="GO" id="GO:0007165">
    <property type="term" value="P:signal transduction"/>
    <property type="evidence" value="ECO:0007669"/>
    <property type="project" value="UniProtKB-KW"/>
</dbReference>
<keyword evidence="6 10" id="KW-1133">Transmembrane helix</keyword>
<dbReference type="Proteomes" id="UP000504618">
    <property type="component" value="Unplaced"/>
</dbReference>
<sequence>MSIGVLFLATSGIATESFSLANALHAFGLFKIASYRMKNILSGINLQREMCVTKKYAISRNRIIAAVDFHRRAIEFSELLKVSFGRTYLFLFVIGVFSASINLFNLSRIIMAERDSLEIIKSIFLLAAHIIYLILANYAGQEFINGDTHFYRTICNTEWYNTPLKTQKLILFLMQKTTKCYKVDAGGMFDPCLEGLATSLSMSVSYFMVLYSV</sequence>
<protein>
    <submittedName>
        <fullName evidence="12">Uncharacterized protein LOC112454277</fullName>
    </submittedName>
</protein>
<accession>A0A6J1PPW5</accession>
<evidence type="ECO:0000256" key="1">
    <source>
        <dbReference type="ARBA" id="ARBA00004651"/>
    </source>
</evidence>
<evidence type="ECO:0000256" key="5">
    <source>
        <dbReference type="ARBA" id="ARBA00022725"/>
    </source>
</evidence>
<feature type="transmembrane region" description="Helical" evidence="10">
    <location>
        <begin position="119"/>
        <end position="139"/>
    </location>
</feature>
<dbReference type="GO" id="GO:0005549">
    <property type="term" value="F:odorant binding"/>
    <property type="evidence" value="ECO:0007669"/>
    <property type="project" value="InterPro"/>
</dbReference>
<name>A0A6J1PPW5_9HYME</name>
<dbReference type="OrthoDB" id="7552084at2759"/>
<keyword evidence="9" id="KW-0807">Transducer</keyword>
<keyword evidence="7 10" id="KW-0472">Membrane</keyword>
<keyword evidence="11" id="KW-1185">Reference proteome</keyword>
<keyword evidence="2" id="KW-1003">Cell membrane</keyword>
<evidence type="ECO:0000313" key="12">
    <source>
        <dbReference type="RefSeq" id="XP_024871341.1"/>
    </source>
</evidence>
<evidence type="ECO:0000256" key="7">
    <source>
        <dbReference type="ARBA" id="ARBA00023136"/>
    </source>
</evidence>
<reference evidence="12" key="1">
    <citation type="submission" date="2025-08" db="UniProtKB">
        <authorList>
            <consortium name="RefSeq"/>
        </authorList>
    </citation>
    <scope>IDENTIFICATION</scope>
    <source>
        <tissue evidence="12">Whole body</tissue>
    </source>
</reference>
<keyword evidence="8" id="KW-0675">Receptor</keyword>
<evidence type="ECO:0000256" key="6">
    <source>
        <dbReference type="ARBA" id="ARBA00022989"/>
    </source>
</evidence>
<evidence type="ECO:0000256" key="2">
    <source>
        <dbReference type="ARBA" id="ARBA00022475"/>
    </source>
</evidence>
<evidence type="ECO:0000256" key="9">
    <source>
        <dbReference type="ARBA" id="ARBA00023224"/>
    </source>
</evidence>
<dbReference type="PANTHER" id="PTHR21137:SF35">
    <property type="entry name" value="ODORANT RECEPTOR 19A-RELATED"/>
    <property type="match status" value="1"/>
</dbReference>
<comment type="subcellular location">
    <subcellularLocation>
        <location evidence="1">Cell membrane</location>
        <topology evidence="1">Multi-pass membrane protein</topology>
    </subcellularLocation>
</comment>
<evidence type="ECO:0000256" key="8">
    <source>
        <dbReference type="ARBA" id="ARBA00023170"/>
    </source>
</evidence>
<dbReference type="PANTHER" id="PTHR21137">
    <property type="entry name" value="ODORANT RECEPTOR"/>
    <property type="match status" value="1"/>
</dbReference>
<dbReference type="GO" id="GO:0005886">
    <property type="term" value="C:plasma membrane"/>
    <property type="evidence" value="ECO:0007669"/>
    <property type="project" value="UniProtKB-SubCell"/>
</dbReference>
<organism evidence="11 12">
    <name type="scientific">Temnothorax curvispinosus</name>
    <dbReference type="NCBI Taxonomy" id="300111"/>
    <lineage>
        <taxon>Eukaryota</taxon>
        <taxon>Metazoa</taxon>
        <taxon>Ecdysozoa</taxon>
        <taxon>Arthropoda</taxon>
        <taxon>Hexapoda</taxon>
        <taxon>Insecta</taxon>
        <taxon>Pterygota</taxon>
        <taxon>Neoptera</taxon>
        <taxon>Endopterygota</taxon>
        <taxon>Hymenoptera</taxon>
        <taxon>Apocrita</taxon>
        <taxon>Aculeata</taxon>
        <taxon>Formicoidea</taxon>
        <taxon>Formicidae</taxon>
        <taxon>Myrmicinae</taxon>
        <taxon>Temnothorax</taxon>
    </lineage>
</organism>
<gene>
    <name evidence="12" type="primary">LOC112454277</name>
</gene>
<evidence type="ECO:0000256" key="4">
    <source>
        <dbReference type="ARBA" id="ARBA00022692"/>
    </source>
</evidence>
<proteinExistence type="predicted"/>
<dbReference type="Pfam" id="PF02949">
    <property type="entry name" value="7tm_6"/>
    <property type="match status" value="1"/>
</dbReference>
<keyword evidence="5" id="KW-0552">Olfaction</keyword>
<dbReference type="GeneID" id="112454277"/>
<evidence type="ECO:0000256" key="10">
    <source>
        <dbReference type="SAM" id="Phobius"/>
    </source>
</evidence>